<organism evidence="1">
    <name type="scientific">hot springs metagenome</name>
    <dbReference type="NCBI Taxonomy" id="433727"/>
    <lineage>
        <taxon>unclassified sequences</taxon>
        <taxon>metagenomes</taxon>
        <taxon>ecological metagenomes</taxon>
    </lineage>
</organism>
<sequence length="149" mass="17126">MVKIDMQRRRKHIITFLFLIYFFFYVVSPFCFAEDRLDEGSQISHAAKCNIKNIRIIWELVLSRLTQNENADDSNSGVKFFIKKARAVLSLNNIVKLLQESAVPPIDNCFLRTESVAFFAELADVSYQQGFYLSFSGLSPPQVKSQGFK</sequence>
<gene>
    <name evidence="1" type="ORF">A45J_0764</name>
</gene>
<evidence type="ECO:0000313" key="1">
    <source>
        <dbReference type="EMBL" id="GER93033.1"/>
    </source>
</evidence>
<dbReference type="EMBL" id="BLAB01000001">
    <property type="protein sequence ID" value="GER93033.1"/>
    <property type="molecule type" value="Genomic_DNA"/>
</dbReference>
<comment type="caution">
    <text evidence="1">The sequence shown here is derived from an EMBL/GenBank/DDBJ whole genome shotgun (WGS) entry which is preliminary data.</text>
</comment>
<reference evidence="1" key="1">
    <citation type="submission" date="2019-10" db="EMBL/GenBank/DDBJ databases">
        <title>Metagenomic sequencing of thiosulfate-disproportionating enrichment culture.</title>
        <authorList>
            <person name="Umezawa K."/>
            <person name="Kojima H."/>
            <person name="Fukui M."/>
        </authorList>
    </citation>
    <scope>NUCLEOTIDE SEQUENCE</scope>
    <source>
        <strain evidence="1">45J</strain>
    </source>
</reference>
<name>A0A5J4KZX3_9ZZZZ</name>
<dbReference type="AlphaFoldDB" id="A0A5J4KZX3"/>
<accession>A0A5J4KZX3</accession>
<proteinExistence type="predicted"/>
<protein>
    <submittedName>
        <fullName evidence="1">Uncharacterized protein</fullName>
    </submittedName>
</protein>